<accession>A0A0M2HCC4</accession>
<protein>
    <submittedName>
        <fullName evidence="1">Uncharacterized protein</fullName>
    </submittedName>
</protein>
<dbReference type="PATRIC" id="fig|69370.6.peg.1146"/>
<dbReference type="EMBL" id="JYJA01000028">
    <property type="protein sequence ID" value="KJL44152.1"/>
    <property type="molecule type" value="Genomic_DNA"/>
</dbReference>
<sequence length="38" mass="4400">MGIEYERRMRADEMVTVVRRPKLRPRSDNQPIGRGGAT</sequence>
<evidence type="ECO:0000313" key="1">
    <source>
        <dbReference type="EMBL" id="KJL44152.1"/>
    </source>
</evidence>
<comment type="caution">
    <text evidence="1">The sequence shown here is derived from an EMBL/GenBank/DDBJ whole genome shotgun (WGS) entry which is preliminary data.</text>
</comment>
<name>A0A0M2HCC4_MICTR</name>
<dbReference type="Proteomes" id="UP000034098">
    <property type="component" value="Unassembled WGS sequence"/>
</dbReference>
<reference evidence="1 2" key="1">
    <citation type="submission" date="2015-02" db="EMBL/GenBank/DDBJ databases">
        <title>Draft genome sequences of ten Microbacterium spp. with emphasis on heavy metal contaminated environments.</title>
        <authorList>
            <person name="Corretto E."/>
        </authorList>
    </citation>
    <scope>NUCLEOTIDE SEQUENCE [LARGE SCALE GENOMIC DNA]</scope>
    <source>
        <strain evidence="1 2">DSM 8608</strain>
    </source>
</reference>
<dbReference type="AlphaFoldDB" id="A0A0M2HCC4"/>
<proteinExistence type="predicted"/>
<evidence type="ECO:0000313" key="2">
    <source>
        <dbReference type="Proteomes" id="UP000034098"/>
    </source>
</evidence>
<organism evidence="1 2">
    <name type="scientific">Microbacterium trichothecenolyticum</name>
    <name type="common">Aureobacterium trichothecenolyticum</name>
    <dbReference type="NCBI Taxonomy" id="69370"/>
    <lineage>
        <taxon>Bacteria</taxon>
        <taxon>Bacillati</taxon>
        <taxon>Actinomycetota</taxon>
        <taxon>Actinomycetes</taxon>
        <taxon>Micrococcales</taxon>
        <taxon>Microbacteriaceae</taxon>
        <taxon>Microbacterium</taxon>
    </lineage>
</organism>
<keyword evidence="2" id="KW-1185">Reference proteome</keyword>
<gene>
    <name evidence="1" type="ORF">RS82_01115</name>
</gene>